<feature type="region of interest" description="Disordered" evidence="1">
    <location>
        <begin position="190"/>
        <end position="291"/>
    </location>
</feature>
<protein>
    <recommendedName>
        <fullName evidence="2">GDS1 winged helix domain-containing protein</fullName>
    </recommendedName>
</protein>
<evidence type="ECO:0000313" key="4">
    <source>
        <dbReference type="Proteomes" id="UP001324427"/>
    </source>
</evidence>
<dbReference type="Pfam" id="PF25318">
    <property type="entry name" value="WHD_GDS1"/>
    <property type="match status" value="1"/>
</dbReference>
<feature type="compositionally biased region" description="Polar residues" evidence="1">
    <location>
        <begin position="304"/>
        <end position="313"/>
    </location>
</feature>
<name>A0AAV9JBC0_9PEZI</name>
<gene>
    <name evidence="3" type="ORF">LTR36_007038</name>
</gene>
<feature type="region of interest" description="Disordered" evidence="1">
    <location>
        <begin position="304"/>
        <end position="325"/>
    </location>
</feature>
<reference evidence="3 4" key="1">
    <citation type="submission" date="2021-11" db="EMBL/GenBank/DDBJ databases">
        <title>Black yeast isolated from Biological Soil Crust.</title>
        <authorList>
            <person name="Kurbessoian T."/>
        </authorList>
    </citation>
    <scope>NUCLEOTIDE SEQUENCE [LARGE SCALE GENOMIC DNA]</scope>
    <source>
        <strain evidence="3 4">CCFEE 5522</strain>
    </source>
</reference>
<comment type="caution">
    <text evidence="3">The sequence shown here is derived from an EMBL/GenBank/DDBJ whole genome shotgun (WGS) entry which is preliminary data.</text>
</comment>
<feature type="region of interest" description="Disordered" evidence="1">
    <location>
        <begin position="17"/>
        <end position="95"/>
    </location>
</feature>
<dbReference type="AlphaFoldDB" id="A0AAV9JBC0"/>
<accession>A0AAV9JBC0</accession>
<feature type="domain" description="GDS1 winged helix" evidence="2">
    <location>
        <begin position="97"/>
        <end position="190"/>
    </location>
</feature>
<dbReference type="InterPro" id="IPR057511">
    <property type="entry name" value="WH_GDS1"/>
</dbReference>
<evidence type="ECO:0000256" key="1">
    <source>
        <dbReference type="SAM" id="MobiDB-lite"/>
    </source>
</evidence>
<dbReference type="Proteomes" id="UP001324427">
    <property type="component" value="Unassembled WGS sequence"/>
</dbReference>
<organism evidence="3 4">
    <name type="scientific">Oleoguttula mirabilis</name>
    <dbReference type="NCBI Taxonomy" id="1507867"/>
    <lineage>
        <taxon>Eukaryota</taxon>
        <taxon>Fungi</taxon>
        <taxon>Dikarya</taxon>
        <taxon>Ascomycota</taxon>
        <taxon>Pezizomycotina</taxon>
        <taxon>Dothideomycetes</taxon>
        <taxon>Dothideomycetidae</taxon>
        <taxon>Mycosphaerellales</taxon>
        <taxon>Teratosphaeriaceae</taxon>
        <taxon>Oleoguttula</taxon>
    </lineage>
</organism>
<keyword evidence="4" id="KW-1185">Reference proteome</keyword>
<dbReference type="EMBL" id="JAVFHQ010000044">
    <property type="protein sequence ID" value="KAK4542191.1"/>
    <property type="molecule type" value="Genomic_DNA"/>
</dbReference>
<evidence type="ECO:0000259" key="2">
    <source>
        <dbReference type="Pfam" id="PF25318"/>
    </source>
</evidence>
<feature type="compositionally biased region" description="Polar residues" evidence="1">
    <location>
        <begin position="52"/>
        <end position="67"/>
    </location>
</feature>
<sequence>MPYNTRRKSLSLSELGIILPKRSRAVSHPSPPNTIVEGEEPPVKKSKRSHTDAPSTGLMSPPRTTSIRIKEEKLRPATITELSPPPSPAAEGSNKVDVEGISDDIVVGTIQQLEKTGNRPHLVKELAYVLATNLHCVEKSANPSALISSRLTAYLHRTWPAISPCPLAKDLSPVHPRRLYFYLTTTPHQPIPEVADPLPQPKRIISPSLSSASAADEEDERYNRQRTALSPSPEVDLSSPELDETNAEHPPTPGGPFSSRNSIARDSRSSSLSHHRRAASPQLEHEERDFKQTASQLYEQAQLRRNSQQQDVNMDQEDAKAGADQDAMSVSMSIEDTEASVALKASDDAAALFGDAEHLSMPSAQHMMEFSSPVFLPQDSLRIDTGLSPHKVERCDEPMEHLSLDLSHTKEMVLPDAAFAWDALQSPENIELAELDDMFDAY</sequence>
<evidence type="ECO:0000313" key="3">
    <source>
        <dbReference type="EMBL" id="KAK4542191.1"/>
    </source>
</evidence>
<proteinExistence type="predicted"/>